<dbReference type="PANTHER" id="PTHR43267:SF1">
    <property type="entry name" value="TRNA THREONYLCARBAMOYLADENOSINE DEHYDRATASE"/>
    <property type="match status" value="1"/>
</dbReference>
<evidence type="ECO:0000259" key="1">
    <source>
        <dbReference type="Pfam" id="PF00899"/>
    </source>
</evidence>
<reference evidence="3" key="1">
    <citation type="submission" date="2016-11" db="EMBL/GenBank/DDBJ databases">
        <authorList>
            <person name="Varghese N."/>
            <person name="Submissions S."/>
        </authorList>
    </citation>
    <scope>NUCLEOTIDE SEQUENCE [LARGE SCALE GENOMIC DNA]</scope>
    <source>
        <strain evidence="3">DSM 22363</strain>
    </source>
</reference>
<feature type="domain" description="THIF-type NAD/FAD binding fold" evidence="1">
    <location>
        <begin position="16"/>
        <end position="264"/>
    </location>
</feature>
<gene>
    <name evidence="2" type="ORF">SAMN02745824_0260</name>
</gene>
<sequence>MTQETFSYEEMTTRNFGFVDAAEQQKLRNSSVFIPGVGGMGGAVFMALLRAGIGRFTIADLDGFEVSNLNRQLFANMDSVGVHKAKAAAREAKGINPGVEIAVLGGEWTEQLEEIVPNHDILVNGMDDAAAGVHLYRCAAKHRRTLIDAYASPLPSVTVVGPDDPRLEERLGYPTVGVDWKDVTDDMRNECLVREIEYVLTHSSSHKHVDLDVAADVAAGRRSRFSFSTMVTLAGTMMAQEAVHHLLGRNSGTDYRGYFFNPHEVRVERPLPWLLAAPKAILVRRFLKKMMAQ</sequence>
<dbReference type="EMBL" id="FSQW01000001">
    <property type="protein sequence ID" value="SIN59725.1"/>
    <property type="molecule type" value="Genomic_DNA"/>
</dbReference>
<organism evidence="2 3">
    <name type="scientific">Parasphingorhabdus marina DSM 22363</name>
    <dbReference type="NCBI Taxonomy" id="1123272"/>
    <lineage>
        <taxon>Bacteria</taxon>
        <taxon>Pseudomonadati</taxon>
        <taxon>Pseudomonadota</taxon>
        <taxon>Alphaproteobacteria</taxon>
        <taxon>Sphingomonadales</taxon>
        <taxon>Sphingomonadaceae</taxon>
        <taxon>Parasphingorhabdus</taxon>
    </lineage>
</organism>
<dbReference type="OrthoDB" id="272552at2"/>
<dbReference type="GO" id="GO:0061503">
    <property type="term" value="F:tRNA threonylcarbamoyladenosine dehydratase"/>
    <property type="evidence" value="ECO:0007669"/>
    <property type="project" value="TreeGrafter"/>
</dbReference>
<dbReference type="InterPro" id="IPR000594">
    <property type="entry name" value="ThiF_NAD_FAD-bd"/>
</dbReference>
<evidence type="ECO:0000313" key="3">
    <source>
        <dbReference type="Proteomes" id="UP000185192"/>
    </source>
</evidence>
<name>A0A1N6CMN9_9SPHN</name>
<accession>A0A1N6CMN9</accession>
<dbReference type="Proteomes" id="UP000185192">
    <property type="component" value="Unassembled WGS sequence"/>
</dbReference>
<dbReference type="InterPro" id="IPR045886">
    <property type="entry name" value="ThiF/MoeB/HesA"/>
</dbReference>
<dbReference type="SUPFAM" id="SSF69572">
    <property type="entry name" value="Activating enzymes of the ubiquitin-like proteins"/>
    <property type="match status" value="1"/>
</dbReference>
<dbReference type="Gene3D" id="3.40.50.720">
    <property type="entry name" value="NAD(P)-binding Rossmann-like Domain"/>
    <property type="match status" value="1"/>
</dbReference>
<dbReference type="GO" id="GO:0008641">
    <property type="term" value="F:ubiquitin-like modifier activating enzyme activity"/>
    <property type="evidence" value="ECO:0007669"/>
    <property type="project" value="InterPro"/>
</dbReference>
<keyword evidence="3" id="KW-1185">Reference proteome</keyword>
<protein>
    <submittedName>
        <fullName evidence="2">ThiF family protein</fullName>
    </submittedName>
</protein>
<dbReference type="RefSeq" id="WP_074203359.1">
    <property type="nucleotide sequence ID" value="NZ_FSQW01000001.1"/>
</dbReference>
<dbReference type="Pfam" id="PF00899">
    <property type="entry name" value="ThiF"/>
    <property type="match status" value="1"/>
</dbReference>
<dbReference type="GO" id="GO:0061504">
    <property type="term" value="P:cyclic threonylcarbamoyladenosine biosynthetic process"/>
    <property type="evidence" value="ECO:0007669"/>
    <property type="project" value="TreeGrafter"/>
</dbReference>
<dbReference type="AlphaFoldDB" id="A0A1N6CMN9"/>
<evidence type="ECO:0000313" key="2">
    <source>
        <dbReference type="EMBL" id="SIN59725.1"/>
    </source>
</evidence>
<dbReference type="PANTHER" id="PTHR43267">
    <property type="entry name" value="TRNA THREONYLCARBAMOYLADENOSINE DEHYDRATASE"/>
    <property type="match status" value="1"/>
</dbReference>
<proteinExistence type="predicted"/>
<dbReference type="STRING" id="1123272.SAMN02745824_0260"/>
<dbReference type="InterPro" id="IPR035985">
    <property type="entry name" value="Ubiquitin-activating_enz"/>
</dbReference>